<dbReference type="InterPro" id="IPR036527">
    <property type="entry name" value="SCP2_sterol-bd_dom_sf"/>
</dbReference>
<dbReference type="Gene3D" id="3.40.50.360">
    <property type="match status" value="1"/>
</dbReference>
<name>A0ABR5Q0R9_9ACTN</name>
<evidence type="ECO:0000256" key="3">
    <source>
        <dbReference type="SAM" id="Phobius"/>
    </source>
</evidence>
<feature type="transmembrane region" description="Helical" evidence="3">
    <location>
        <begin position="503"/>
        <end position="522"/>
    </location>
</feature>
<dbReference type="SUPFAM" id="SSF55718">
    <property type="entry name" value="SCP-like"/>
    <property type="match status" value="1"/>
</dbReference>
<sequence>MNVLLINGSPKGKASNSLRLAKSFIEGISEQHKNKNVTIEQLDVATMDIKPCKGCFHCWKNTPGQCIMSDDENKVIQKQLWADLIIWSFPLYYFNVPGILKNLIDRQLPMNLPFMSDAKKGYGSGAHESRYDMTGKRHVLISTCGFYSAEGNYDSVSRMFDHILGQGNYESIFCGQGELFRVKELSARTNQYLTLVKKAGAEYVQYGITEQTKAELKVLLYPKEMFEQMADASWGISRDASVQSSGKAGEKPVEQVPPDAIFTRQMAALYNKDAYDGKDRVIEMNYTDLDRSYQIFLGKDGSKVFNDGSLITTTKLNTPFEVWQAISKGEISGPEALGKHLYTVEGDFSFMIDWDKYFGSIPGSSSGNTQNTSSDEVNNKQKNPQMITMLIPWIIFWTATSFDSRIGAMIVLLVTALMPLIMRNVKFTIWDRISFALVGVLSVGIFMGGNGGFNLIVDLGYLAFGLMWLVSCIIKDPLCAAYVKYGYGGDIAYNNPLFMKTNYILAVCWGAMYVLTAIWSWLAVQNGVGSILIVVNNLVPICMGLFTAWFQKWYPAKMASGK</sequence>
<feature type="transmembrane region" description="Helical" evidence="3">
    <location>
        <begin position="459"/>
        <end position="483"/>
    </location>
</feature>
<feature type="transmembrane region" description="Helical" evidence="3">
    <location>
        <begin position="433"/>
        <end position="453"/>
    </location>
</feature>
<evidence type="ECO:0000256" key="2">
    <source>
        <dbReference type="ARBA" id="ARBA00022643"/>
    </source>
</evidence>
<comment type="caution">
    <text evidence="5">The sequence shown here is derived from an EMBL/GenBank/DDBJ whole genome shotgun (WGS) entry which is preliminary data.</text>
</comment>
<dbReference type="EMBL" id="JQCP01000004">
    <property type="protein sequence ID" value="KRO01621.1"/>
    <property type="molecule type" value="Genomic_DNA"/>
</dbReference>
<organism evidence="5 6">
    <name type="scientific">Lancefieldella rimae</name>
    <dbReference type="NCBI Taxonomy" id="1383"/>
    <lineage>
        <taxon>Bacteria</taxon>
        <taxon>Bacillati</taxon>
        <taxon>Actinomycetota</taxon>
        <taxon>Coriobacteriia</taxon>
        <taxon>Coriobacteriales</taxon>
        <taxon>Atopobiaceae</taxon>
        <taxon>Lancefieldella</taxon>
    </lineage>
</organism>
<keyword evidence="3" id="KW-0812">Transmembrane</keyword>
<dbReference type="InterPro" id="IPR051796">
    <property type="entry name" value="ISF_SsuE-like"/>
</dbReference>
<keyword evidence="2" id="KW-0288">FMN</keyword>
<evidence type="ECO:0000259" key="4">
    <source>
        <dbReference type="Pfam" id="PF02525"/>
    </source>
</evidence>
<keyword evidence="6" id="KW-1185">Reference proteome</keyword>
<feature type="domain" description="Flavodoxin-like fold" evidence="4">
    <location>
        <begin position="1"/>
        <end position="166"/>
    </location>
</feature>
<dbReference type="SUPFAM" id="SSF52218">
    <property type="entry name" value="Flavoproteins"/>
    <property type="match status" value="1"/>
</dbReference>
<keyword evidence="3" id="KW-1133">Transmembrane helix</keyword>
<feature type="transmembrane region" description="Helical" evidence="3">
    <location>
        <begin position="390"/>
        <end position="421"/>
    </location>
</feature>
<evidence type="ECO:0000256" key="1">
    <source>
        <dbReference type="ARBA" id="ARBA00022630"/>
    </source>
</evidence>
<dbReference type="Pfam" id="PF02525">
    <property type="entry name" value="Flavodoxin_2"/>
    <property type="match status" value="1"/>
</dbReference>
<protein>
    <submittedName>
        <fullName evidence="5">NADPH-dependent FMN reductase domain protein</fullName>
    </submittedName>
</protein>
<dbReference type="InterPro" id="IPR003680">
    <property type="entry name" value="Flavodoxin_fold"/>
</dbReference>
<keyword evidence="3" id="KW-0472">Membrane</keyword>
<dbReference type="GeneID" id="84904972"/>
<dbReference type="Proteomes" id="UP000051927">
    <property type="component" value="Unassembled WGS sequence"/>
</dbReference>
<feature type="transmembrane region" description="Helical" evidence="3">
    <location>
        <begin position="528"/>
        <end position="550"/>
    </location>
</feature>
<accession>A0ABR5Q0R9</accession>
<dbReference type="InterPro" id="IPR029039">
    <property type="entry name" value="Flavoprotein-like_sf"/>
</dbReference>
<evidence type="ECO:0000313" key="5">
    <source>
        <dbReference type="EMBL" id="KRO01621.1"/>
    </source>
</evidence>
<proteinExistence type="predicted"/>
<reference evidence="5 6" key="1">
    <citation type="journal article" date="2015" name="Genome Announc.">
        <title>Expanding the biotechnology potential of lactobacilli through comparative genomics of 213 strains and associated genera.</title>
        <authorList>
            <person name="Sun Z."/>
            <person name="Harris H.M."/>
            <person name="McCann A."/>
            <person name="Guo C."/>
            <person name="Argimon S."/>
            <person name="Zhang W."/>
            <person name="Yang X."/>
            <person name="Jeffery I.B."/>
            <person name="Cooney J.C."/>
            <person name="Kagawa T.F."/>
            <person name="Liu W."/>
            <person name="Song Y."/>
            <person name="Salvetti E."/>
            <person name="Wrobel A."/>
            <person name="Rasinkangas P."/>
            <person name="Parkhill J."/>
            <person name="Rea M.C."/>
            <person name="O'Sullivan O."/>
            <person name="Ritari J."/>
            <person name="Douillard F.P."/>
            <person name="Paul Ross R."/>
            <person name="Yang R."/>
            <person name="Briner A.E."/>
            <person name="Felis G.E."/>
            <person name="de Vos W.M."/>
            <person name="Barrangou R."/>
            <person name="Klaenhammer T.R."/>
            <person name="Caufield P.W."/>
            <person name="Cui Y."/>
            <person name="Zhang H."/>
            <person name="O'Toole P.W."/>
        </authorList>
    </citation>
    <scope>NUCLEOTIDE SEQUENCE [LARGE SCALE GENOMIC DNA]</scope>
    <source>
        <strain evidence="5 6">DSM 7090</strain>
    </source>
</reference>
<dbReference type="PANTHER" id="PTHR43278">
    <property type="entry name" value="NAD(P)H-DEPENDENT FMN-CONTAINING OXIDOREDUCTASE YWQN-RELATED"/>
    <property type="match status" value="1"/>
</dbReference>
<gene>
    <name evidence="5" type="ORF">IV60_GL001494</name>
</gene>
<dbReference type="RefSeq" id="WP_003149805.1">
    <property type="nucleotide sequence ID" value="NZ_JQCP01000004.1"/>
</dbReference>
<dbReference type="PANTHER" id="PTHR43278:SF2">
    <property type="entry name" value="IRON-SULFUR FLAVOPROTEIN"/>
    <property type="match status" value="1"/>
</dbReference>
<keyword evidence="1" id="KW-0285">Flavoprotein</keyword>
<evidence type="ECO:0000313" key="6">
    <source>
        <dbReference type="Proteomes" id="UP000051927"/>
    </source>
</evidence>